<dbReference type="Pfam" id="PF15738">
    <property type="entry name" value="YafQ_toxin"/>
    <property type="match status" value="1"/>
</dbReference>
<organism evidence="4 5">
    <name type="scientific">Tepidanaerobacter acetatoxydans (strain DSM 21804 / JCM 16047 / Re1)</name>
    <dbReference type="NCBI Taxonomy" id="1209989"/>
    <lineage>
        <taxon>Bacteria</taxon>
        <taxon>Bacillati</taxon>
        <taxon>Bacillota</taxon>
        <taxon>Clostridia</taxon>
        <taxon>Thermosediminibacterales</taxon>
        <taxon>Tepidanaerobacteraceae</taxon>
        <taxon>Tepidanaerobacter</taxon>
    </lineage>
</organism>
<feature type="active site" description="Proton donor" evidence="3">
    <location>
        <position position="87"/>
    </location>
</feature>
<dbReference type="PANTHER" id="PTHR40588:SF1">
    <property type="entry name" value="MRNA INTERFERASE TOXIN YAFQ"/>
    <property type="match status" value="1"/>
</dbReference>
<dbReference type="KEGG" id="tae:TepiRe1_2614"/>
<gene>
    <name evidence="4" type="ordered locus">TEPIRE1_2614</name>
</gene>
<dbReference type="OrthoDB" id="7030467at2"/>
<evidence type="ECO:0000313" key="4">
    <source>
        <dbReference type="EMBL" id="CCP27482.1"/>
    </source>
</evidence>
<dbReference type="HOGENOM" id="CLU_161929_4_1_9"/>
<accession>F4LTT6</accession>
<proteinExistence type="inferred from homology"/>
<sequence length="91" mass="10775">MSRQILWTTQFKKDYKLAEKRGLNITLLDDCIRMLATGEKLPPEFRDHNLSGRWSGYRECHIQPDWLLIYRIDVDNLILVLVRTGSHSDLF</sequence>
<dbReference type="STRING" id="1209989.TepRe1_2432"/>
<dbReference type="PATRIC" id="fig|1209989.3.peg.3002"/>
<dbReference type="PANTHER" id="PTHR40588">
    <property type="entry name" value="MRNA INTERFERASE TOXIN YAFQ"/>
    <property type="match status" value="1"/>
</dbReference>
<evidence type="ECO:0000256" key="3">
    <source>
        <dbReference type="PIRSR" id="PIRSR006156-1"/>
    </source>
</evidence>
<evidence type="ECO:0000256" key="2">
    <source>
        <dbReference type="ARBA" id="ARBA00061366"/>
    </source>
</evidence>
<keyword evidence="1" id="KW-1277">Toxin-antitoxin system</keyword>
<dbReference type="InterPro" id="IPR035093">
    <property type="entry name" value="RelE/ParE_toxin_dom_sf"/>
</dbReference>
<dbReference type="InterPro" id="IPR004386">
    <property type="entry name" value="Toxin_YafQ-like"/>
</dbReference>
<reference evidence="5" key="1">
    <citation type="journal article" date="2013" name="Genome Announc.">
        <title>First genome sequence of a syntrophic acetate-oxidizing bacterium, Tepidanaerobacter acetatoxydans strain Re1.</title>
        <authorList>
            <person name="Manzoor S."/>
            <person name="Bongcam-Rudloff E."/>
            <person name="Schnurer A."/>
            <person name="Muller B."/>
        </authorList>
    </citation>
    <scope>NUCLEOTIDE SEQUENCE [LARGE SCALE GENOMIC DNA]</scope>
    <source>
        <strain evidence="5">Re1</strain>
    </source>
</reference>
<comment type="similarity">
    <text evidence="2">Belongs to the RelE toxin family. YafQ subfamily.</text>
</comment>
<evidence type="ECO:0000313" key="5">
    <source>
        <dbReference type="Proteomes" id="UP000010802"/>
    </source>
</evidence>
<dbReference type="Gene3D" id="3.30.2310.20">
    <property type="entry name" value="RelE-like"/>
    <property type="match status" value="1"/>
</dbReference>
<dbReference type="EMBL" id="HF563609">
    <property type="protein sequence ID" value="CCP27482.1"/>
    <property type="molecule type" value="Genomic_DNA"/>
</dbReference>
<protein>
    <submittedName>
        <fullName evidence="4">Addiction module toxin, RelE/StbE family</fullName>
    </submittedName>
</protein>
<dbReference type="FunFam" id="3.30.2310.20:FF:000003">
    <property type="entry name" value="Type II toxin-antitoxin system YafQ family toxin"/>
    <property type="match status" value="1"/>
</dbReference>
<dbReference type="SUPFAM" id="SSF143011">
    <property type="entry name" value="RelE-like"/>
    <property type="match status" value="1"/>
</dbReference>
<dbReference type="NCBIfam" id="TIGR02385">
    <property type="entry name" value="RelE_StbE"/>
    <property type="match status" value="1"/>
</dbReference>
<dbReference type="eggNOG" id="COG3041">
    <property type="taxonomic scope" value="Bacteria"/>
</dbReference>
<dbReference type="GO" id="GO:0006402">
    <property type="term" value="P:mRNA catabolic process"/>
    <property type="evidence" value="ECO:0007669"/>
    <property type="project" value="TreeGrafter"/>
</dbReference>
<dbReference type="PIRSF" id="PIRSF006156">
    <property type="entry name" value="YafQ"/>
    <property type="match status" value="1"/>
</dbReference>
<dbReference type="KEGG" id="tep:TepRe1_2432"/>
<name>F4LTT6_TEPAE</name>
<dbReference type="GO" id="GO:0006415">
    <property type="term" value="P:translational termination"/>
    <property type="evidence" value="ECO:0007669"/>
    <property type="project" value="TreeGrafter"/>
</dbReference>
<dbReference type="Proteomes" id="UP000010802">
    <property type="component" value="Chromosome"/>
</dbReference>
<evidence type="ECO:0000256" key="1">
    <source>
        <dbReference type="ARBA" id="ARBA00022649"/>
    </source>
</evidence>
<accession>L0S6L9</accession>
<dbReference type="AlphaFoldDB" id="F4LTT6"/>
<dbReference type="RefSeq" id="WP_013779452.1">
    <property type="nucleotide sequence ID" value="NC_015519.1"/>
</dbReference>
<dbReference type="InterPro" id="IPR007712">
    <property type="entry name" value="RelE/ParE_toxin"/>
</dbReference>
<dbReference type="GO" id="GO:0004521">
    <property type="term" value="F:RNA endonuclease activity"/>
    <property type="evidence" value="ECO:0007669"/>
    <property type="project" value="TreeGrafter"/>
</dbReference>
<keyword evidence="5" id="KW-1185">Reference proteome</keyword>